<evidence type="ECO:0000256" key="3">
    <source>
        <dbReference type="ARBA" id="ARBA00022946"/>
    </source>
</evidence>
<dbReference type="Proteomes" id="UP001219355">
    <property type="component" value="Chromosome 3"/>
</dbReference>
<keyword evidence="5" id="KW-0496">Mitochondrion</keyword>
<evidence type="ECO:0000256" key="6">
    <source>
        <dbReference type="ARBA" id="ARBA00023274"/>
    </source>
</evidence>
<feature type="region of interest" description="Disordered" evidence="8">
    <location>
        <begin position="37"/>
        <end position="84"/>
    </location>
</feature>
<sequence>MASSFCWSCFSKLRPTPRTLFPSTSIPRAVAAAPFHSTAPAHVLPPKKSRTQDEGPRFREARSARVKKKKVNIKPTRESPAERKAHARRLVLSNTNALEVPGLQDLSVENMSDARLQGQVMGIPVSLLDNLRALQAFKTSQGWSLFRRPGTLMRKETLELTNLMAEIKGKGKIKAAAKIITGDRFAGKSVHLLQAMTMGLLDSWVVMSVSDARELVNGTTAYAPLPDSKPTQYVQKTAAAQLLERIAQANKAVLSKLHVSRKHLQLKSIFNPKMSLQELATMGSQHPEAAWPAFQALWSELTATRPVESANAFQPFQPRPPTLITIDGISHWMQSTKYFSPEYEPIHAHDFVFIKHFLSLASSPATSMPNGGLVLYATSTSNNPTVLTFEIGLKQLSARCSGVKPTSPDFPLPDPYAKLDARVSSFFDNARGLGLQNLGGLSKTETKGLLEYYALSGIMRERITENLVAEKWGLAGGGVIGELERMGKRVRVIPEG</sequence>
<reference evidence="9" key="1">
    <citation type="submission" date="2023-03" db="EMBL/GenBank/DDBJ databases">
        <title>Emydomyces testavorans Genome Sequence.</title>
        <authorList>
            <person name="Hoyer L."/>
        </authorList>
    </citation>
    <scope>NUCLEOTIDE SEQUENCE</scope>
    <source>
        <strain evidence="9">16-2883</strain>
    </source>
</reference>
<dbReference type="InterPro" id="IPR019368">
    <property type="entry name" value="Ribosomal_mS29"/>
</dbReference>
<evidence type="ECO:0000256" key="5">
    <source>
        <dbReference type="ARBA" id="ARBA00023128"/>
    </source>
</evidence>
<evidence type="ECO:0000256" key="2">
    <source>
        <dbReference type="ARBA" id="ARBA00009863"/>
    </source>
</evidence>
<organism evidence="9 10">
    <name type="scientific">Emydomyces testavorans</name>
    <dbReference type="NCBI Taxonomy" id="2070801"/>
    <lineage>
        <taxon>Eukaryota</taxon>
        <taxon>Fungi</taxon>
        <taxon>Dikarya</taxon>
        <taxon>Ascomycota</taxon>
        <taxon>Pezizomycotina</taxon>
        <taxon>Eurotiomycetes</taxon>
        <taxon>Eurotiomycetidae</taxon>
        <taxon>Onygenales</taxon>
        <taxon>Nannizziopsiaceae</taxon>
        <taxon>Emydomyces</taxon>
    </lineage>
</organism>
<name>A0AAF0DJQ3_9EURO</name>
<evidence type="ECO:0000313" key="9">
    <source>
        <dbReference type="EMBL" id="WEW60039.1"/>
    </source>
</evidence>
<accession>A0AAF0DJQ3</accession>
<evidence type="ECO:0000256" key="7">
    <source>
        <dbReference type="ARBA" id="ARBA00035140"/>
    </source>
</evidence>
<evidence type="ECO:0000313" key="10">
    <source>
        <dbReference type="Proteomes" id="UP001219355"/>
    </source>
</evidence>
<feature type="compositionally biased region" description="Basic and acidic residues" evidence="8">
    <location>
        <begin position="75"/>
        <end position="84"/>
    </location>
</feature>
<dbReference type="GO" id="GO:0005763">
    <property type="term" value="C:mitochondrial small ribosomal subunit"/>
    <property type="evidence" value="ECO:0007669"/>
    <property type="project" value="TreeGrafter"/>
</dbReference>
<dbReference type="PANTHER" id="PTHR12810">
    <property type="entry name" value="MITOCHONDRIAL 28S RIBOSOMAL PROTEIN S29"/>
    <property type="match status" value="1"/>
</dbReference>
<evidence type="ECO:0000256" key="8">
    <source>
        <dbReference type="SAM" id="MobiDB-lite"/>
    </source>
</evidence>
<keyword evidence="6" id="KW-0687">Ribonucleoprotein</keyword>
<keyword evidence="3" id="KW-0809">Transit peptide</keyword>
<evidence type="ECO:0000256" key="4">
    <source>
        <dbReference type="ARBA" id="ARBA00022980"/>
    </source>
</evidence>
<comment type="similarity">
    <text evidence="2">Belongs to the mitochondrion-specific ribosomal protein mS29 family.</text>
</comment>
<dbReference type="PANTHER" id="PTHR12810:SF0">
    <property type="entry name" value="SMALL RIBOSOMAL SUBUNIT PROTEIN MS29"/>
    <property type="match status" value="1"/>
</dbReference>
<evidence type="ECO:0000256" key="1">
    <source>
        <dbReference type="ARBA" id="ARBA00004173"/>
    </source>
</evidence>
<dbReference type="Pfam" id="PF10236">
    <property type="entry name" value="DAP3"/>
    <property type="match status" value="1"/>
</dbReference>
<dbReference type="EMBL" id="CP120629">
    <property type="protein sequence ID" value="WEW60039.1"/>
    <property type="molecule type" value="Genomic_DNA"/>
</dbReference>
<keyword evidence="4" id="KW-0689">Ribosomal protein</keyword>
<feature type="compositionally biased region" description="Basic and acidic residues" evidence="8">
    <location>
        <begin position="50"/>
        <end position="63"/>
    </location>
</feature>
<keyword evidence="10" id="KW-1185">Reference proteome</keyword>
<dbReference type="AlphaFoldDB" id="A0AAF0DJQ3"/>
<comment type="subcellular location">
    <subcellularLocation>
        <location evidence="1">Mitochondrion</location>
    </subcellularLocation>
</comment>
<gene>
    <name evidence="9" type="ORF">PRK78_005523</name>
</gene>
<protein>
    <recommendedName>
        <fullName evidence="7">Small ribosomal subunit protein mS29</fullName>
    </recommendedName>
</protein>
<dbReference type="GO" id="GO:0003735">
    <property type="term" value="F:structural constituent of ribosome"/>
    <property type="evidence" value="ECO:0007669"/>
    <property type="project" value="TreeGrafter"/>
</dbReference>
<proteinExistence type="inferred from homology"/>